<dbReference type="Proteomes" id="UP000319478">
    <property type="component" value="Unassembled WGS sequence"/>
</dbReference>
<accession>A0ABQ0SIK0</accession>
<gene>
    <name evidence="1" type="ORF">GHA01_29000</name>
</gene>
<evidence type="ECO:0000313" key="1">
    <source>
        <dbReference type="EMBL" id="GEC65051.1"/>
    </source>
</evidence>
<protein>
    <submittedName>
        <fullName evidence="1">Uncharacterized protein</fullName>
    </submittedName>
</protein>
<sequence length="60" mass="6764">MKYHEVPIAALIAPGCKALRPSIECKIKKYSYALEEILGVVYFKGSESEIFKIALILMDM</sequence>
<reference evidence="1 2" key="1">
    <citation type="submission" date="2019-06" db="EMBL/GenBank/DDBJ databases">
        <title>Whole genome shotgun sequence of Komagataeibacter hansenii NBRC 14820.</title>
        <authorList>
            <person name="Hosoyama A."/>
            <person name="Uohara A."/>
            <person name="Ohji S."/>
            <person name="Ichikawa N."/>
        </authorList>
    </citation>
    <scope>NUCLEOTIDE SEQUENCE [LARGE SCALE GENOMIC DNA]</scope>
    <source>
        <strain evidence="1 2">NBRC 14820</strain>
    </source>
</reference>
<organism evidence="1 2">
    <name type="scientific">Novacetimonas hansenii</name>
    <name type="common">Komagataeibacter hansenii</name>
    <dbReference type="NCBI Taxonomy" id="436"/>
    <lineage>
        <taxon>Bacteria</taxon>
        <taxon>Pseudomonadati</taxon>
        <taxon>Pseudomonadota</taxon>
        <taxon>Alphaproteobacteria</taxon>
        <taxon>Acetobacterales</taxon>
        <taxon>Acetobacteraceae</taxon>
        <taxon>Novacetimonas</taxon>
    </lineage>
</organism>
<keyword evidence="2" id="KW-1185">Reference proteome</keyword>
<evidence type="ECO:0000313" key="2">
    <source>
        <dbReference type="Proteomes" id="UP000319478"/>
    </source>
</evidence>
<dbReference type="EMBL" id="BJNN01000160">
    <property type="protein sequence ID" value="GEC65051.1"/>
    <property type="molecule type" value="Genomic_DNA"/>
</dbReference>
<name>A0ABQ0SIK0_NOVHA</name>
<comment type="caution">
    <text evidence="1">The sequence shown here is derived from an EMBL/GenBank/DDBJ whole genome shotgun (WGS) entry which is preliminary data.</text>
</comment>
<proteinExistence type="predicted"/>
<dbReference type="RefSeq" id="WP_141313046.1">
    <property type="nucleotide sequence ID" value="NZ_BJNN01000160.1"/>
</dbReference>